<evidence type="ECO:0000256" key="3">
    <source>
        <dbReference type="ARBA" id="ARBA00023163"/>
    </source>
</evidence>
<evidence type="ECO:0000313" key="5">
    <source>
        <dbReference type="EMBL" id="MBK1811600.1"/>
    </source>
</evidence>
<dbReference type="RefSeq" id="WP_200269978.1">
    <property type="nucleotide sequence ID" value="NZ_JAENHN010000038.1"/>
</dbReference>
<dbReference type="Gene3D" id="1.10.10.10">
    <property type="entry name" value="Winged helix-like DNA-binding domain superfamily/Winged helix DNA-binding domain"/>
    <property type="match status" value="1"/>
</dbReference>
<dbReference type="Proteomes" id="UP000596739">
    <property type="component" value="Unassembled WGS sequence"/>
</dbReference>
<accession>A0ABS1EQI4</accession>
<keyword evidence="6" id="KW-1185">Reference proteome</keyword>
<dbReference type="SUPFAM" id="SSF46785">
    <property type="entry name" value="Winged helix' DNA-binding domain"/>
    <property type="match status" value="1"/>
</dbReference>
<keyword evidence="1" id="KW-0805">Transcription regulation</keyword>
<proteinExistence type="predicted"/>
<evidence type="ECO:0000259" key="4">
    <source>
        <dbReference type="PROSITE" id="PS50949"/>
    </source>
</evidence>
<comment type="caution">
    <text evidence="5">The sequence shown here is derived from an EMBL/GenBank/DDBJ whole genome shotgun (WGS) entry which is preliminary data.</text>
</comment>
<sequence>MLNFSGNAPIYIQIVEKVKADIVSGKLKGGDKLPSVREFSETFKVNPNTVQRVFQELEREGITYSQRGIGTFIMEGDEIVKNLKTSQAEKYIQRFLSEMTDLGMSKEEISEYLLKVLEVSKNEDPRS</sequence>
<reference evidence="6" key="1">
    <citation type="submission" date="2021-01" db="EMBL/GenBank/DDBJ databases">
        <title>Genome public.</title>
        <authorList>
            <person name="Liu C."/>
            <person name="Sun Q."/>
        </authorList>
    </citation>
    <scope>NUCLEOTIDE SEQUENCE [LARGE SCALE GENOMIC DNA]</scope>
    <source>
        <strain evidence="6">YIM B02505</strain>
    </source>
</reference>
<dbReference type="InterPro" id="IPR036390">
    <property type="entry name" value="WH_DNA-bd_sf"/>
</dbReference>
<dbReference type="Pfam" id="PF00392">
    <property type="entry name" value="GntR"/>
    <property type="match status" value="1"/>
</dbReference>
<dbReference type="PROSITE" id="PS50949">
    <property type="entry name" value="HTH_GNTR"/>
    <property type="match status" value="1"/>
</dbReference>
<keyword evidence="3" id="KW-0804">Transcription</keyword>
<dbReference type="SMART" id="SM00345">
    <property type="entry name" value="HTH_GNTR"/>
    <property type="match status" value="1"/>
</dbReference>
<organism evidence="5 6">
    <name type="scientific">Clostridium yunnanense</name>
    <dbReference type="NCBI Taxonomy" id="2800325"/>
    <lineage>
        <taxon>Bacteria</taxon>
        <taxon>Bacillati</taxon>
        <taxon>Bacillota</taxon>
        <taxon>Clostridia</taxon>
        <taxon>Eubacteriales</taxon>
        <taxon>Clostridiaceae</taxon>
        <taxon>Clostridium</taxon>
    </lineage>
</organism>
<evidence type="ECO:0000313" key="6">
    <source>
        <dbReference type="Proteomes" id="UP000596739"/>
    </source>
</evidence>
<dbReference type="EMBL" id="JAENHN010000038">
    <property type="protein sequence ID" value="MBK1811600.1"/>
    <property type="molecule type" value="Genomic_DNA"/>
</dbReference>
<evidence type="ECO:0000256" key="1">
    <source>
        <dbReference type="ARBA" id="ARBA00023015"/>
    </source>
</evidence>
<gene>
    <name evidence="5" type="ORF">JHL18_13325</name>
</gene>
<feature type="domain" description="HTH gntR-type" evidence="4">
    <location>
        <begin position="8"/>
        <end position="76"/>
    </location>
</feature>
<protein>
    <submittedName>
        <fullName evidence="5">GntR family transcriptional regulator</fullName>
    </submittedName>
</protein>
<dbReference type="CDD" id="cd07377">
    <property type="entry name" value="WHTH_GntR"/>
    <property type="match status" value="1"/>
</dbReference>
<dbReference type="InterPro" id="IPR036388">
    <property type="entry name" value="WH-like_DNA-bd_sf"/>
</dbReference>
<dbReference type="InterPro" id="IPR000524">
    <property type="entry name" value="Tscrpt_reg_HTH_GntR"/>
</dbReference>
<evidence type="ECO:0000256" key="2">
    <source>
        <dbReference type="ARBA" id="ARBA00023125"/>
    </source>
</evidence>
<dbReference type="PANTHER" id="PTHR38445:SF9">
    <property type="entry name" value="HTH-TYPE TRANSCRIPTIONAL REPRESSOR YTRA"/>
    <property type="match status" value="1"/>
</dbReference>
<name>A0ABS1EQI4_9CLOT</name>
<keyword evidence="2" id="KW-0238">DNA-binding</keyword>
<dbReference type="PANTHER" id="PTHR38445">
    <property type="entry name" value="HTH-TYPE TRANSCRIPTIONAL REPRESSOR YTRA"/>
    <property type="match status" value="1"/>
</dbReference>